<dbReference type="OrthoDB" id="268518at2759"/>
<sequence length="107" mass="11914">LELELDPTKGPFYVIPRIMTTNQNGPKDFTLGMLAPNKSTARGLRVSFVHLPDTCPTFRNVVSFPMNGEAATHVRFQYKKRGGAPRVKAGITVFDATHVTETYLHPQ</sequence>
<keyword evidence="2" id="KW-1185">Reference proteome</keyword>
<name>E8NHI4_LEIMU</name>
<dbReference type="VEuPathDB" id="TriTrypDB:LmxM.30.0460f"/>
<dbReference type="GeneID" id="13451351"/>
<organism evidence="1 2">
    <name type="scientific">Leishmania mexicana (strain MHOM/GT/2001/U1103)</name>
    <dbReference type="NCBI Taxonomy" id="929439"/>
    <lineage>
        <taxon>Eukaryota</taxon>
        <taxon>Discoba</taxon>
        <taxon>Euglenozoa</taxon>
        <taxon>Kinetoplastea</taxon>
        <taxon>Metakinetoplastina</taxon>
        <taxon>Trypanosomatida</taxon>
        <taxon>Trypanosomatidae</taxon>
        <taxon>Leishmaniinae</taxon>
        <taxon>Leishmania</taxon>
    </lineage>
</organism>
<gene>
    <name evidence="1" type="ORF">LmxM_30_0460f_1</name>
</gene>
<protein>
    <submittedName>
        <fullName evidence="1">Uncharacterized protein</fullName>
    </submittedName>
</protein>
<dbReference type="Proteomes" id="UP000007259">
    <property type="component" value="Unassembled WGS sequence"/>
</dbReference>
<dbReference type="RefSeq" id="XP_003886565.1">
    <property type="nucleotide sequence ID" value="XM_003886516.2"/>
</dbReference>
<dbReference type="KEGG" id="lmi:LmxM_30_0460f_1"/>
<evidence type="ECO:0000313" key="2">
    <source>
        <dbReference type="Proteomes" id="UP000007259"/>
    </source>
</evidence>
<dbReference type="AlphaFoldDB" id="E8NHI4"/>
<dbReference type="EMBL" id="CADB01000292">
    <property type="protein sequence ID" value="CBZ40959.1"/>
    <property type="molecule type" value="Genomic_DNA"/>
</dbReference>
<proteinExistence type="predicted"/>
<reference evidence="1 2" key="1">
    <citation type="journal article" date="2011" name="Genome Res.">
        <title>Chromosome and gene copy number variation allow major structural change between species and strains of Leishmania.</title>
        <authorList>
            <person name="Rogers M.B."/>
            <person name="Hilley J.D."/>
            <person name="Dickens N.J."/>
            <person name="Wilkes J."/>
            <person name="Bates P.A."/>
            <person name="Depledge D.P."/>
            <person name="Harris D."/>
            <person name="Her Y."/>
            <person name="Herzyk P."/>
            <person name="Imamura H."/>
            <person name="Otto T.D."/>
            <person name="Sanders M."/>
            <person name="Seeger K."/>
            <person name="Dujardin J.C."/>
            <person name="Berriman M."/>
            <person name="Smith D.F."/>
            <person name="Hertz-Fowler C."/>
            <person name="Mottram J.C."/>
        </authorList>
    </citation>
    <scope>NUCLEOTIDE SEQUENCE [LARGE SCALE GENOMIC DNA]</scope>
    <source>
        <strain evidence="1 2">MHOM/GT/2001/U1103</strain>
    </source>
</reference>
<feature type="non-terminal residue" evidence="1">
    <location>
        <position position="1"/>
    </location>
</feature>
<evidence type="ECO:0000313" key="1">
    <source>
        <dbReference type="EMBL" id="CBZ40959.1"/>
    </source>
</evidence>
<comment type="caution">
    <text evidence="1">The sequence shown here is derived from an EMBL/GenBank/DDBJ whole genome shotgun (WGS) entry which is preliminary data.</text>
</comment>
<accession>E8NHI4</accession>